<reference evidence="2 3" key="1">
    <citation type="journal article" date="2019" name="Int. J. Syst. Evol. Microbiol.">
        <title>The Global Catalogue of Microorganisms (GCM) 10K type strain sequencing project: providing services to taxonomists for standard genome sequencing and annotation.</title>
        <authorList>
            <consortium name="The Broad Institute Genomics Platform"/>
            <consortium name="The Broad Institute Genome Sequencing Center for Infectious Disease"/>
            <person name="Wu L."/>
            <person name="Ma J."/>
        </authorList>
    </citation>
    <scope>NUCLEOTIDE SEQUENCE [LARGE SCALE GENOMIC DNA]</scope>
    <source>
        <strain evidence="2 3">JCM 10649</strain>
    </source>
</reference>
<comment type="caution">
    <text evidence="2">The sequence shown here is derived from an EMBL/GenBank/DDBJ whole genome shotgun (WGS) entry which is preliminary data.</text>
</comment>
<dbReference type="SUPFAM" id="SSF51905">
    <property type="entry name" value="FAD/NAD(P)-binding domain"/>
    <property type="match status" value="1"/>
</dbReference>
<protein>
    <submittedName>
        <fullName evidence="2">NAD(P)/FAD-dependent oxidoreductase</fullName>
    </submittedName>
</protein>
<sequence>MAAAARLAVAGHRVAVYERGATHGGAVGRCEREGFSFDTGPGLLHLPAVYRDLFVKTGKEPLERCVELVQVDPASSHLFADGTAVTLPNASRAGVLRALDEAIGAGAGERWSELVNRARDAWEATRRPLLEEPLREDAAAREALGRDPYPAVRRRGLFRRGGAVTLASVAARELSDPRLVALLESHALAYGLDPRRVPASAAVLPYMEQTFGSWYVRGGMRALADALHDRCAARRVEFHFGAEVVGLAEKEGRAAGLELADGQVVEADLVVAGVSPGRLASIAPTALAEIPVPVLPGRCTVHLALRGARPGGTAHRTVVHGPDREAELDAVFGGSGGSAQGAYRPTVTVLRPDDPATRPDAGHEAVTLVATVAPHGRVDWSGEVAGAFADRMTDAARAVIPDLRERLLWREVRTPADTEAATGAEGGGVPAPALAGAGGAFLRPGNTTRVPGLYLAGGFAHPGGGLAHAGMSGAMVAGLIVAGARQ</sequence>
<dbReference type="PANTHER" id="PTHR43734:SF1">
    <property type="entry name" value="PHYTOENE DESATURASE"/>
    <property type="match status" value="1"/>
</dbReference>
<dbReference type="EMBL" id="BAAAHB010000143">
    <property type="protein sequence ID" value="GAA0494460.1"/>
    <property type="molecule type" value="Genomic_DNA"/>
</dbReference>
<accession>A0ABN1BBZ8</accession>
<evidence type="ECO:0000313" key="3">
    <source>
        <dbReference type="Proteomes" id="UP001499895"/>
    </source>
</evidence>
<evidence type="ECO:0000259" key="1">
    <source>
        <dbReference type="Pfam" id="PF01593"/>
    </source>
</evidence>
<proteinExistence type="predicted"/>
<evidence type="ECO:0000313" key="2">
    <source>
        <dbReference type="EMBL" id="GAA0494460.1"/>
    </source>
</evidence>
<dbReference type="InterPro" id="IPR002937">
    <property type="entry name" value="Amino_oxidase"/>
</dbReference>
<feature type="domain" description="Amine oxidase" evidence="1">
    <location>
        <begin position="1"/>
        <end position="286"/>
    </location>
</feature>
<keyword evidence="3" id="KW-1185">Reference proteome</keyword>
<dbReference type="Pfam" id="PF01593">
    <property type="entry name" value="Amino_oxidase"/>
    <property type="match status" value="1"/>
</dbReference>
<gene>
    <name evidence="2" type="ORF">GCM10009544_63300</name>
</gene>
<dbReference type="Proteomes" id="UP001499895">
    <property type="component" value="Unassembled WGS sequence"/>
</dbReference>
<dbReference type="PANTHER" id="PTHR43734">
    <property type="entry name" value="PHYTOENE DESATURASE"/>
    <property type="match status" value="1"/>
</dbReference>
<dbReference type="InterPro" id="IPR036188">
    <property type="entry name" value="FAD/NAD-bd_sf"/>
</dbReference>
<dbReference type="Gene3D" id="3.50.50.60">
    <property type="entry name" value="FAD/NAD(P)-binding domain"/>
    <property type="match status" value="2"/>
</dbReference>
<organism evidence="2 3">
    <name type="scientific">Streptomyces stramineus</name>
    <dbReference type="NCBI Taxonomy" id="173861"/>
    <lineage>
        <taxon>Bacteria</taxon>
        <taxon>Bacillati</taxon>
        <taxon>Actinomycetota</taxon>
        <taxon>Actinomycetes</taxon>
        <taxon>Kitasatosporales</taxon>
        <taxon>Streptomycetaceae</taxon>
        <taxon>Streptomyces</taxon>
    </lineage>
</organism>
<name>A0ABN1BBZ8_9ACTN</name>